<dbReference type="CDD" id="cd06574">
    <property type="entry name" value="TM_PBP1_branched-chain-AA_like"/>
    <property type="match status" value="1"/>
</dbReference>
<evidence type="ECO:0000256" key="2">
    <source>
        <dbReference type="ARBA" id="ARBA00022475"/>
    </source>
</evidence>
<evidence type="ECO:0000313" key="7">
    <source>
        <dbReference type="EMBL" id="MST49747.1"/>
    </source>
</evidence>
<feature type="transmembrane region" description="Helical" evidence="6">
    <location>
        <begin position="60"/>
        <end position="79"/>
    </location>
</feature>
<dbReference type="PANTHER" id="PTHR32196">
    <property type="entry name" value="ABC TRANSPORTER PERMEASE PROTEIN YPHD-RELATED-RELATED"/>
    <property type="match status" value="1"/>
</dbReference>
<reference evidence="7 8" key="1">
    <citation type="submission" date="2019-08" db="EMBL/GenBank/DDBJ databases">
        <title>In-depth cultivation of the pig gut microbiome towards novel bacterial diversity and tailored functional studies.</title>
        <authorList>
            <person name="Wylensek D."/>
            <person name="Hitch T.C.A."/>
            <person name="Clavel T."/>
        </authorList>
    </citation>
    <scope>NUCLEOTIDE SEQUENCE [LARGE SCALE GENOMIC DNA]</scope>
    <source>
        <strain evidence="7 8">RF-GAM-744-WT-7</strain>
    </source>
</reference>
<dbReference type="AlphaFoldDB" id="A0A7K0K2N9"/>
<dbReference type="Proteomes" id="UP000442535">
    <property type="component" value="Unassembled WGS sequence"/>
</dbReference>
<evidence type="ECO:0000256" key="1">
    <source>
        <dbReference type="ARBA" id="ARBA00004651"/>
    </source>
</evidence>
<protein>
    <submittedName>
        <fullName evidence="7">ABC transporter permease</fullName>
    </submittedName>
</protein>
<dbReference type="InterPro" id="IPR001851">
    <property type="entry name" value="ABC_transp_permease"/>
</dbReference>
<keyword evidence="4 6" id="KW-1133">Transmembrane helix</keyword>
<feature type="transmembrane region" description="Helical" evidence="6">
    <location>
        <begin position="179"/>
        <end position="199"/>
    </location>
</feature>
<sequence>MEILLSALSQGAIWTVMGIGVYITFRVLNEADLTTEASFTLGAAIGAQLLVLGMNPLMTLFVVFFIGAAAGAITALMITKAHINSLLAGIITMTGLYSINLGFMGKANLSIATETTLKTQLGALGLPRNVDTLVLGIIVVLVAVAALSFFFRTDMGQALIATGDNPVMAKSLGISTSEMMLLGYMLGNGLIALSGYLVATDNGYSDISMGIGSLVIGLAAIIIGEVVIRDVPLPIRLLAIFVGSVIYRLLLALVLRFNFDTNNFKLFSAIILGLCLSIPTLQRYFAARRARQAALKEVALAS</sequence>
<feature type="transmembrane region" description="Helical" evidence="6">
    <location>
        <begin position="133"/>
        <end position="151"/>
    </location>
</feature>
<dbReference type="GO" id="GO:0005886">
    <property type="term" value="C:plasma membrane"/>
    <property type="evidence" value="ECO:0007669"/>
    <property type="project" value="UniProtKB-SubCell"/>
</dbReference>
<dbReference type="GO" id="GO:0022857">
    <property type="term" value="F:transmembrane transporter activity"/>
    <property type="evidence" value="ECO:0007669"/>
    <property type="project" value="InterPro"/>
</dbReference>
<accession>A0A7K0K2N9</accession>
<evidence type="ECO:0000256" key="6">
    <source>
        <dbReference type="SAM" id="Phobius"/>
    </source>
</evidence>
<keyword evidence="8" id="KW-1185">Reference proteome</keyword>
<name>A0A7K0K2N9_9ACTO</name>
<gene>
    <name evidence="7" type="ORF">FYJ63_05790</name>
</gene>
<keyword evidence="2" id="KW-1003">Cell membrane</keyword>
<dbReference type="EMBL" id="VUMY01000008">
    <property type="protein sequence ID" value="MST49747.1"/>
    <property type="molecule type" value="Genomic_DNA"/>
</dbReference>
<comment type="caution">
    <text evidence="7">The sequence shown here is derived from an EMBL/GenBank/DDBJ whole genome shotgun (WGS) entry which is preliminary data.</text>
</comment>
<dbReference type="PANTHER" id="PTHR32196:SF69">
    <property type="entry name" value="BRANCHED-CHAIN AMINO ACID TRANSPORT SYSTEM, PERMEASE PROTEIN"/>
    <property type="match status" value="1"/>
</dbReference>
<keyword evidence="3 6" id="KW-0812">Transmembrane</keyword>
<feature type="transmembrane region" description="Helical" evidence="6">
    <location>
        <begin position="6"/>
        <end position="25"/>
    </location>
</feature>
<evidence type="ECO:0000313" key="8">
    <source>
        <dbReference type="Proteomes" id="UP000442535"/>
    </source>
</evidence>
<keyword evidence="5 6" id="KW-0472">Membrane</keyword>
<evidence type="ECO:0000256" key="4">
    <source>
        <dbReference type="ARBA" id="ARBA00022989"/>
    </source>
</evidence>
<feature type="transmembrane region" description="Helical" evidence="6">
    <location>
        <begin position="235"/>
        <end position="254"/>
    </location>
</feature>
<evidence type="ECO:0000256" key="3">
    <source>
        <dbReference type="ARBA" id="ARBA00022692"/>
    </source>
</evidence>
<feature type="transmembrane region" description="Helical" evidence="6">
    <location>
        <begin position="211"/>
        <end position="228"/>
    </location>
</feature>
<dbReference type="Pfam" id="PF02653">
    <property type="entry name" value="BPD_transp_2"/>
    <property type="match status" value="1"/>
</dbReference>
<proteinExistence type="predicted"/>
<feature type="transmembrane region" description="Helical" evidence="6">
    <location>
        <begin position="266"/>
        <end position="286"/>
    </location>
</feature>
<comment type="subcellular location">
    <subcellularLocation>
        <location evidence="1">Cell membrane</location>
        <topology evidence="1">Multi-pass membrane protein</topology>
    </subcellularLocation>
</comment>
<dbReference type="RefSeq" id="WP_287848510.1">
    <property type="nucleotide sequence ID" value="NZ_VUMY01000008.1"/>
</dbReference>
<organism evidence="7 8">
    <name type="scientific">Mobiluncus porci</name>
    <dbReference type="NCBI Taxonomy" id="2652278"/>
    <lineage>
        <taxon>Bacteria</taxon>
        <taxon>Bacillati</taxon>
        <taxon>Actinomycetota</taxon>
        <taxon>Actinomycetes</taxon>
        <taxon>Actinomycetales</taxon>
        <taxon>Actinomycetaceae</taxon>
        <taxon>Mobiluncus</taxon>
    </lineage>
</organism>
<feature type="transmembrane region" description="Helical" evidence="6">
    <location>
        <begin position="86"/>
        <end position="105"/>
    </location>
</feature>
<evidence type="ECO:0000256" key="5">
    <source>
        <dbReference type="ARBA" id="ARBA00023136"/>
    </source>
</evidence>